<dbReference type="SUPFAM" id="SSF64182">
    <property type="entry name" value="DHH phosphoesterases"/>
    <property type="match status" value="1"/>
</dbReference>
<evidence type="ECO:0000313" key="3">
    <source>
        <dbReference type="EMBL" id="OWK46372.1"/>
    </source>
</evidence>
<dbReference type="Proteomes" id="UP000214646">
    <property type="component" value="Unassembled WGS sequence"/>
</dbReference>
<dbReference type="AlphaFoldDB" id="A0A225DYH0"/>
<dbReference type="GO" id="GO:0003676">
    <property type="term" value="F:nucleic acid binding"/>
    <property type="evidence" value="ECO:0007669"/>
    <property type="project" value="InterPro"/>
</dbReference>
<accession>A0A225DYH0</accession>
<organism evidence="3 4">
    <name type="scientific">Fimbriiglobus ruber</name>
    <dbReference type="NCBI Taxonomy" id="1908690"/>
    <lineage>
        <taxon>Bacteria</taxon>
        <taxon>Pseudomonadati</taxon>
        <taxon>Planctomycetota</taxon>
        <taxon>Planctomycetia</taxon>
        <taxon>Gemmatales</taxon>
        <taxon>Gemmataceae</taxon>
        <taxon>Fimbriiglobus</taxon>
    </lineage>
</organism>
<protein>
    <submittedName>
        <fullName evidence="3">3'-to-5' oligoribonuclease A</fullName>
    </submittedName>
</protein>
<feature type="domain" description="DHHA1" evidence="2">
    <location>
        <begin position="240"/>
        <end position="324"/>
    </location>
</feature>
<dbReference type="RefSeq" id="WP_088251609.1">
    <property type="nucleotide sequence ID" value="NZ_NIDE01000001.1"/>
</dbReference>
<gene>
    <name evidence="3" type="ORF">FRUB_00071</name>
</gene>
<dbReference type="Gene3D" id="3.90.1640.10">
    <property type="entry name" value="inorganic pyrophosphatase (n-terminal core)"/>
    <property type="match status" value="1"/>
</dbReference>
<proteinExistence type="predicted"/>
<reference evidence="4" key="1">
    <citation type="submission" date="2017-06" db="EMBL/GenBank/DDBJ databases">
        <title>Genome analysis of Fimbriiglobus ruber SP5, the first member of the order Planctomycetales with confirmed chitinolytic capability.</title>
        <authorList>
            <person name="Ravin N.V."/>
            <person name="Rakitin A.L."/>
            <person name="Ivanova A.A."/>
            <person name="Beletsky A.V."/>
            <person name="Kulichevskaya I.S."/>
            <person name="Mardanov A.V."/>
            <person name="Dedysh S.N."/>
        </authorList>
    </citation>
    <scope>NUCLEOTIDE SEQUENCE [LARGE SCALE GENOMIC DNA]</scope>
    <source>
        <strain evidence="4">SP5</strain>
    </source>
</reference>
<dbReference type="InterPro" id="IPR051319">
    <property type="entry name" value="Oligoribo/pAp-PDE_c-di-AMP_PDE"/>
</dbReference>
<evidence type="ECO:0000313" key="4">
    <source>
        <dbReference type="Proteomes" id="UP000214646"/>
    </source>
</evidence>
<dbReference type="InterPro" id="IPR003156">
    <property type="entry name" value="DHHA1_dom"/>
</dbReference>
<dbReference type="InterPro" id="IPR001667">
    <property type="entry name" value="DDH_dom"/>
</dbReference>
<sequence length="329" mass="35746">MPLDWTPLVDLIRRHQTFLLMTHVRPDADGLGSQLAVADALAGMGKTARVVIASKLAPRYAFLDPNRDVIEDFRLPGDNFRKVDAVIVMDTGTWNQLGDFGTFLRTLNVPKMVVDHHRTQDDLGGIALVDTSAEATGRLAYEIIRALGQTPSKRAAHHMFMALALDTGWFRHSNTTAETFHLAEELVRLGADPPPLYEQLFECAPVSRLKLVGTALQRMQVRAGGKIAFTEVYLRDYEATGAVPGDTEDLINYPRSIDGVEVALLFIEQPGGGTKISFRSRAKVDVSALAEKFQGGGHKRASGAQSAGDLATTRELVLAAAEDALRAAG</sequence>
<dbReference type="EMBL" id="NIDE01000001">
    <property type="protein sequence ID" value="OWK46372.1"/>
    <property type="molecule type" value="Genomic_DNA"/>
</dbReference>
<evidence type="ECO:0000259" key="2">
    <source>
        <dbReference type="Pfam" id="PF02272"/>
    </source>
</evidence>
<dbReference type="PANTHER" id="PTHR47618">
    <property type="entry name" value="BIFUNCTIONAL OLIGORIBONUCLEASE AND PAP PHOSPHATASE NRNA"/>
    <property type="match status" value="1"/>
</dbReference>
<name>A0A225DYH0_9BACT</name>
<dbReference type="Gene3D" id="3.10.310.30">
    <property type="match status" value="1"/>
</dbReference>
<feature type="domain" description="DDH" evidence="1">
    <location>
        <begin position="18"/>
        <end position="158"/>
    </location>
</feature>
<dbReference type="Pfam" id="PF02272">
    <property type="entry name" value="DHHA1"/>
    <property type="match status" value="1"/>
</dbReference>
<dbReference type="InterPro" id="IPR038763">
    <property type="entry name" value="DHH_sf"/>
</dbReference>
<dbReference type="OrthoDB" id="9803668at2"/>
<dbReference type="PANTHER" id="PTHR47618:SF1">
    <property type="entry name" value="BIFUNCTIONAL OLIGORIBONUCLEASE AND PAP PHOSPHATASE NRNA"/>
    <property type="match status" value="1"/>
</dbReference>
<comment type="caution">
    <text evidence="3">The sequence shown here is derived from an EMBL/GenBank/DDBJ whole genome shotgun (WGS) entry which is preliminary data.</text>
</comment>
<keyword evidence="4" id="KW-1185">Reference proteome</keyword>
<evidence type="ECO:0000259" key="1">
    <source>
        <dbReference type="Pfam" id="PF01368"/>
    </source>
</evidence>
<dbReference type="Pfam" id="PF01368">
    <property type="entry name" value="DHH"/>
    <property type="match status" value="1"/>
</dbReference>